<evidence type="ECO:0000259" key="11">
    <source>
        <dbReference type="PROSITE" id="PS50089"/>
    </source>
</evidence>
<evidence type="ECO:0000256" key="3">
    <source>
        <dbReference type="ARBA" id="ARBA00009119"/>
    </source>
</evidence>
<dbReference type="InterPro" id="IPR004162">
    <property type="entry name" value="SINA-like_animal"/>
</dbReference>
<dbReference type="SUPFAM" id="SSF57850">
    <property type="entry name" value="RING/U-box"/>
    <property type="match status" value="1"/>
</dbReference>
<dbReference type="EC" id="2.3.2.27" evidence="4"/>
<dbReference type="GO" id="GO:0031624">
    <property type="term" value="F:ubiquitin conjugating enzyme binding"/>
    <property type="evidence" value="ECO:0007669"/>
    <property type="project" value="TreeGrafter"/>
</dbReference>
<dbReference type="FunFam" id="3.30.40.10:FF:000041">
    <property type="entry name" value="E3 ubiquitin-protein ligase SINAT3"/>
    <property type="match status" value="1"/>
</dbReference>
<evidence type="ECO:0000313" key="14">
    <source>
        <dbReference type="Proteomes" id="UP001153636"/>
    </source>
</evidence>
<evidence type="ECO:0000256" key="7">
    <source>
        <dbReference type="ARBA" id="ARBA00022771"/>
    </source>
</evidence>
<dbReference type="InterPro" id="IPR013083">
    <property type="entry name" value="Znf_RING/FYVE/PHD"/>
</dbReference>
<evidence type="ECO:0000256" key="1">
    <source>
        <dbReference type="ARBA" id="ARBA00000900"/>
    </source>
</evidence>
<comment type="pathway">
    <text evidence="2">Protein modification; protein ubiquitination.</text>
</comment>
<organism evidence="13 14">
    <name type="scientific">Psylliodes chrysocephalus</name>
    <dbReference type="NCBI Taxonomy" id="3402493"/>
    <lineage>
        <taxon>Eukaryota</taxon>
        <taxon>Metazoa</taxon>
        <taxon>Ecdysozoa</taxon>
        <taxon>Arthropoda</taxon>
        <taxon>Hexapoda</taxon>
        <taxon>Insecta</taxon>
        <taxon>Pterygota</taxon>
        <taxon>Neoptera</taxon>
        <taxon>Endopterygota</taxon>
        <taxon>Coleoptera</taxon>
        <taxon>Polyphaga</taxon>
        <taxon>Cucujiformia</taxon>
        <taxon>Chrysomeloidea</taxon>
        <taxon>Chrysomelidae</taxon>
        <taxon>Galerucinae</taxon>
        <taxon>Alticini</taxon>
        <taxon>Psylliodes</taxon>
    </lineage>
</organism>
<dbReference type="AlphaFoldDB" id="A0A9P0CT70"/>
<dbReference type="GO" id="GO:0005737">
    <property type="term" value="C:cytoplasm"/>
    <property type="evidence" value="ECO:0007669"/>
    <property type="project" value="TreeGrafter"/>
</dbReference>
<keyword evidence="7 10" id="KW-0863">Zinc-finger</keyword>
<comment type="similarity">
    <text evidence="3">Belongs to the SINA (Seven in absentia) family.</text>
</comment>
<dbReference type="Pfam" id="PF21362">
    <property type="entry name" value="Sina_RING"/>
    <property type="match status" value="1"/>
</dbReference>
<keyword evidence="9" id="KW-0862">Zinc</keyword>
<evidence type="ECO:0000256" key="9">
    <source>
        <dbReference type="ARBA" id="ARBA00022833"/>
    </source>
</evidence>
<sequence>MTEKKISMADSILDNLEESLRAKFECPVCFKYMIPPIRLCLSGHSYCDYCFDKIKKCALCRANKSPYRCVMLEQIHASLTFPCKYAELGCKFSGKGDLMTTHQEYCEFSSVHCPLRFNSCQWKGIRDKMISHCKDIHAGNIFSVSRQKLKVTNFSELIDRNYYIIFNIFDNIFRCNWDIEQETGIMRFAVYSLGKPCTDKLFSFKISILYENTNIEIISLTGPCFHMRDDNLRFIEKKYLSANHNMIKEFCDSNG</sequence>
<evidence type="ECO:0000313" key="13">
    <source>
        <dbReference type="EMBL" id="CAH1109002.1"/>
    </source>
</evidence>
<dbReference type="SUPFAM" id="SSF49599">
    <property type="entry name" value="TRAF domain-like"/>
    <property type="match status" value="1"/>
</dbReference>
<feature type="domain" description="RING-type" evidence="11">
    <location>
        <begin position="26"/>
        <end position="61"/>
    </location>
</feature>
<dbReference type="Proteomes" id="UP001153636">
    <property type="component" value="Chromosome 3"/>
</dbReference>
<comment type="catalytic activity">
    <reaction evidence="1">
        <text>S-ubiquitinyl-[E2 ubiquitin-conjugating enzyme]-L-cysteine + [acceptor protein]-L-lysine = [E2 ubiquitin-conjugating enzyme]-L-cysteine + N(6)-ubiquitinyl-[acceptor protein]-L-lysine.</text>
        <dbReference type="EC" id="2.3.2.27"/>
    </reaction>
</comment>
<evidence type="ECO:0000256" key="8">
    <source>
        <dbReference type="ARBA" id="ARBA00022786"/>
    </source>
</evidence>
<dbReference type="InterPro" id="IPR049548">
    <property type="entry name" value="Sina-like_RING"/>
</dbReference>
<name>A0A9P0CT70_9CUCU</name>
<keyword evidence="14" id="KW-1185">Reference proteome</keyword>
<keyword evidence="6" id="KW-0479">Metal-binding</keyword>
<dbReference type="PROSITE" id="PS50089">
    <property type="entry name" value="ZF_RING_2"/>
    <property type="match status" value="1"/>
</dbReference>
<evidence type="ECO:0000256" key="5">
    <source>
        <dbReference type="ARBA" id="ARBA00022679"/>
    </source>
</evidence>
<evidence type="ECO:0000256" key="6">
    <source>
        <dbReference type="ARBA" id="ARBA00022723"/>
    </source>
</evidence>
<dbReference type="PROSITE" id="PS51081">
    <property type="entry name" value="ZF_SIAH"/>
    <property type="match status" value="1"/>
</dbReference>
<gene>
    <name evidence="13" type="ORF">PSYICH_LOCUS9437</name>
</gene>
<evidence type="ECO:0000256" key="10">
    <source>
        <dbReference type="PROSITE-ProRule" id="PRU00455"/>
    </source>
</evidence>
<reference evidence="13" key="1">
    <citation type="submission" date="2022-01" db="EMBL/GenBank/DDBJ databases">
        <authorList>
            <person name="King R."/>
        </authorList>
    </citation>
    <scope>NUCLEOTIDE SEQUENCE</scope>
</reference>
<keyword evidence="8" id="KW-0833">Ubl conjugation pathway</keyword>
<dbReference type="OrthoDB" id="8182903at2759"/>
<proteinExistence type="inferred from homology"/>
<keyword evidence="5" id="KW-0808">Transferase</keyword>
<evidence type="ECO:0000256" key="4">
    <source>
        <dbReference type="ARBA" id="ARBA00012483"/>
    </source>
</evidence>
<dbReference type="PANTHER" id="PTHR45877:SF2">
    <property type="entry name" value="E3 UBIQUITIN-PROTEIN LIGASE SINA-RELATED"/>
    <property type="match status" value="1"/>
</dbReference>
<dbReference type="InterPro" id="IPR013010">
    <property type="entry name" value="Znf_SIAH"/>
</dbReference>
<feature type="non-terminal residue" evidence="13">
    <location>
        <position position="255"/>
    </location>
</feature>
<dbReference type="GO" id="GO:0008270">
    <property type="term" value="F:zinc ion binding"/>
    <property type="evidence" value="ECO:0007669"/>
    <property type="project" value="UniProtKB-KW"/>
</dbReference>
<accession>A0A9P0CT70</accession>
<dbReference type="Pfam" id="PF21361">
    <property type="entry name" value="Sina_ZnF"/>
    <property type="match status" value="1"/>
</dbReference>
<dbReference type="GO" id="GO:0061630">
    <property type="term" value="F:ubiquitin protein ligase activity"/>
    <property type="evidence" value="ECO:0007669"/>
    <property type="project" value="UniProtKB-EC"/>
</dbReference>
<dbReference type="Gene3D" id="3.30.40.10">
    <property type="entry name" value="Zinc/RING finger domain, C3HC4 (zinc finger)"/>
    <property type="match status" value="2"/>
</dbReference>
<dbReference type="GO" id="GO:0043161">
    <property type="term" value="P:proteasome-mediated ubiquitin-dependent protein catabolic process"/>
    <property type="evidence" value="ECO:0007669"/>
    <property type="project" value="TreeGrafter"/>
</dbReference>
<evidence type="ECO:0000256" key="2">
    <source>
        <dbReference type="ARBA" id="ARBA00004906"/>
    </source>
</evidence>
<dbReference type="EMBL" id="OV651815">
    <property type="protein sequence ID" value="CAH1109002.1"/>
    <property type="molecule type" value="Genomic_DNA"/>
</dbReference>
<feature type="domain" description="SIAH-type" evidence="12">
    <location>
        <begin position="78"/>
        <end position="138"/>
    </location>
</feature>
<protein>
    <recommendedName>
        <fullName evidence="4">RING-type E3 ubiquitin transferase</fullName>
        <ecNumber evidence="4">2.3.2.27</ecNumber>
    </recommendedName>
</protein>
<evidence type="ECO:0000259" key="12">
    <source>
        <dbReference type="PROSITE" id="PS51081"/>
    </source>
</evidence>
<dbReference type="InterPro" id="IPR001841">
    <property type="entry name" value="Znf_RING"/>
</dbReference>
<dbReference type="PANTHER" id="PTHR45877">
    <property type="entry name" value="E3 UBIQUITIN-PROTEIN LIGASE SIAH2"/>
    <property type="match status" value="1"/>
</dbReference>